<evidence type="ECO:0000256" key="1">
    <source>
        <dbReference type="SAM" id="Phobius"/>
    </source>
</evidence>
<gene>
    <name evidence="3" type="ORF">CPI82_20270</name>
    <name evidence="2" type="ORF">IAG11_19355</name>
</gene>
<dbReference type="EMBL" id="JACSVK010000152">
    <property type="protein sequence ID" value="MBD0222021.1"/>
    <property type="molecule type" value="Genomic_DNA"/>
</dbReference>
<reference evidence="3 4" key="1">
    <citation type="submission" date="2017-09" db="EMBL/GenBank/DDBJ databases">
        <title>Draft genome of Acinetobacter baumannii strain I43, a mercury resistant bacteria.</title>
        <authorList>
            <person name="Siqueira K.A."/>
            <person name="Mello I.S."/>
            <person name="Mendes T.A."/>
            <person name="Soares M.A."/>
        </authorList>
    </citation>
    <scope>NUCLEOTIDE SEQUENCE [LARGE SCALE GENOMIC DNA]</scope>
    <source>
        <strain evidence="3 4">I43</strain>
    </source>
</reference>
<evidence type="ECO:0000313" key="5">
    <source>
        <dbReference type="Proteomes" id="UP000634608"/>
    </source>
</evidence>
<name>A0A2G1TF96_ACIBA</name>
<keyword evidence="1" id="KW-0812">Transmembrane</keyword>
<keyword evidence="1" id="KW-1133">Transmembrane helix</keyword>
<feature type="transmembrane region" description="Helical" evidence="1">
    <location>
        <begin position="12"/>
        <end position="33"/>
    </location>
</feature>
<dbReference type="Proteomes" id="UP000223291">
    <property type="component" value="Unassembled WGS sequence"/>
</dbReference>
<accession>A0A2G1TF96</accession>
<dbReference type="Proteomes" id="UP000634608">
    <property type="component" value="Unassembled WGS sequence"/>
</dbReference>
<protein>
    <submittedName>
        <fullName evidence="2">Sulfatase</fullName>
    </submittedName>
</protein>
<dbReference type="EMBL" id="NXDV01000108">
    <property type="protein sequence ID" value="PHQ00917.1"/>
    <property type="molecule type" value="Genomic_DNA"/>
</dbReference>
<dbReference type="AlphaFoldDB" id="A0A2G1TF96"/>
<evidence type="ECO:0000313" key="2">
    <source>
        <dbReference type="EMBL" id="MBD0222021.1"/>
    </source>
</evidence>
<organism evidence="2 5">
    <name type="scientific">Acinetobacter baumannii</name>
    <dbReference type="NCBI Taxonomy" id="470"/>
    <lineage>
        <taxon>Bacteria</taxon>
        <taxon>Pseudomonadati</taxon>
        <taxon>Pseudomonadota</taxon>
        <taxon>Gammaproteobacteria</taxon>
        <taxon>Moraxellales</taxon>
        <taxon>Moraxellaceae</taxon>
        <taxon>Acinetobacter</taxon>
        <taxon>Acinetobacter calcoaceticus/baumannii complex</taxon>
    </lineage>
</organism>
<proteinExistence type="predicted"/>
<reference evidence="2" key="2">
    <citation type="submission" date="2020-08" db="EMBL/GenBank/DDBJ databases">
        <title>Diversity of carbapenem-resistant Acinetobacter baumannii and bacteriophage-mediated spread of the Oxa23 carbapenemase.</title>
        <authorList>
            <person name="Abouelfetouh A."/>
            <person name="Mattock J."/>
            <person name="Turner D."/>
            <person name="Li E."/>
            <person name="Evans B.A."/>
        </authorList>
    </citation>
    <scope>NUCLEOTIDE SEQUENCE</scope>
    <source>
        <strain evidence="2">A86</strain>
    </source>
</reference>
<evidence type="ECO:0000313" key="3">
    <source>
        <dbReference type="EMBL" id="PHQ00917.1"/>
    </source>
</evidence>
<evidence type="ECO:0000313" key="4">
    <source>
        <dbReference type="Proteomes" id="UP000223291"/>
    </source>
</evidence>
<sequence>MNLTWVKFYSYLISEKAIFSILFNYAVIQLFFIVVGRKYTALFLSQLFVIFLNFIRVC</sequence>
<comment type="caution">
    <text evidence="2">The sequence shown here is derived from an EMBL/GenBank/DDBJ whole genome shotgun (WGS) entry which is preliminary data.</text>
</comment>
<feature type="transmembrane region" description="Helical" evidence="1">
    <location>
        <begin position="39"/>
        <end position="55"/>
    </location>
</feature>
<keyword evidence="1" id="KW-0472">Membrane</keyword>